<dbReference type="RefSeq" id="WP_204068751.1">
    <property type="nucleotide sequence ID" value="NZ_BOOJ01000070.1"/>
</dbReference>
<evidence type="ECO:0000313" key="1">
    <source>
        <dbReference type="EMBL" id="GIH96718.1"/>
    </source>
</evidence>
<protein>
    <submittedName>
        <fullName evidence="1">Uncharacterized protein</fullName>
    </submittedName>
</protein>
<organism evidence="1 2">
    <name type="scientific">Planobispora siamensis</name>
    <dbReference type="NCBI Taxonomy" id="936338"/>
    <lineage>
        <taxon>Bacteria</taxon>
        <taxon>Bacillati</taxon>
        <taxon>Actinomycetota</taxon>
        <taxon>Actinomycetes</taxon>
        <taxon>Streptosporangiales</taxon>
        <taxon>Streptosporangiaceae</taxon>
        <taxon>Planobispora</taxon>
    </lineage>
</organism>
<dbReference type="Proteomes" id="UP000619788">
    <property type="component" value="Unassembled WGS sequence"/>
</dbReference>
<sequence>MPDVTKTIERWEAILAKGLGLNALNIGKPVANYGKGEGTWLYLEGFTLKEGREEYDAHITITKSPLKKPDSLEWTYCHFTVNRAKRGHVFYEVADDGSYKTTTTLLNIEGKVSNGKTHYKDDQINDAALQEAVDHDIRLIFRYLARG</sequence>
<keyword evidence="2" id="KW-1185">Reference proteome</keyword>
<dbReference type="EMBL" id="BOOJ01000070">
    <property type="protein sequence ID" value="GIH96718.1"/>
    <property type="molecule type" value="Genomic_DNA"/>
</dbReference>
<name>A0A8J3SWB7_9ACTN</name>
<proteinExistence type="predicted"/>
<gene>
    <name evidence="1" type="ORF">Psi01_73480</name>
</gene>
<dbReference type="AlphaFoldDB" id="A0A8J3SWB7"/>
<accession>A0A8J3SWB7</accession>
<comment type="caution">
    <text evidence="1">The sequence shown here is derived from an EMBL/GenBank/DDBJ whole genome shotgun (WGS) entry which is preliminary data.</text>
</comment>
<reference evidence="1 2" key="1">
    <citation type="submission" date="2021-01" db="EMBL/GenBank/DDBJ databases">
        <title>Whole genome shotgun sequence of Planobispora siamensis NBRC 107568.</title>
        <authorList>
            <person name="Komaki H."/>
            <person name="Tamura T."/>
        </authorList>
    </citation>
    <scope>NUCLEOTIDE SEQUENCE [LARGE SCALE GENOMIC DNA]</scope>
    <source>
        <strain evidence="1 2">NBRC 107568</strain>
    </source>
</reference>
<evidence type="ECO:0000313" key="2">
    <source>
        <dbReference type="Proteomes" id="UP000619788"/>
    </source>
</evidence>